<sequence length="388" mass="44500">MELLTKEEGLQYLQDALGIPISEVPNFSEKSVSAETKLSFLETLLRAFLAREPFQSIYLMSDEIINRRRPTWDEIKRDLLLGRGGLCYWQNAFMYALLTSLGLNAGMTYSTFNLNINSPDNHLIVLIHDLVAPESLHLVDAGIGYYIPHVVFLDFTKESQEYTDSFLTYKFCKESENKFYMMKKVPADTPSSISNGAENDETNQHYTWSWVHFFNPLISLKKLEPFFPCFDYCFTDFTKLSTHTSPRAMFWPNGKFVCLVNSRLIQEKEEGKLTKTNIIETVVKVNPLVSRQNNSHPTKVAENKAPRTHSDDSKNTLNETPEEIPSADTKNEHGNHSEDQNKHNIPEFEPLVQAYEKYFPTLPTQMVRAALRNWTVTGTICPVPQHLA</sequence>
<reference evidence="4" key="1">
    <citation type="submission" date="2014-12" db="EMBL/GenBank/DDBJ databases">
        <title>Insight into the proteome of Arion vulgaris.</title>
        <authorList>
            <person name="Aradska J."/>
            <person name="Bulat T."/>
            <person name="Smidak R."/>
            <person name="Sarate P."/>
            <person name="Gangsoo J."/>
            <person name="Sialana F."/>
            <person name="Bilban M."/>
            <person name="Lubec G."/>
        </authorList>
    </citation>
    <scope>NUCLEOTIDE SEQUENCE</scope>
    <source>
        <tissue evidence="4">Skin</tissue>
    </source>
</reference>
<accession>A0A0B7B6C0</accession>
<gene>
    <name evidence="4" type="primary">ORF165885</name>
</gene>
<dbReference type="InterPro" id="IPR001447">
    <property type="entry name" value="Arylamine_N-AcTrfase"/>
</dbReference>
<dbReference type="InterPro" id="IPR053710">
    <property type="entry name" value="Arylamine_NAT_domain_sf"/>
</dbReference>
<evidence type="ECO:0000256" key="2">
    <source>
        <dbReference type="ARBA" id="ARBA00012701"/>
    </source>
</evidence>
<feature type="region of interest" description="Disordered" evidence="3">
    <location>
        <begin position="289"/>
        <end position="344"/>
    </location>
</feature>
<evidence type="ECO:0000256" key="1">
    <source>
        <dbReference type="ARBA" id="ARBA00006547"/>
    </source>
</evidence>
<proteinExistence type="inferred from homology"/>
<evidence type="ECO:0000256" key="3">
    <source>
        <dbReference type="SAM" id="MobiDB-lite"/>
    </source>
</evidence>
<dbReference type="Gene3D" id="3.30.2140.20">
    <property type="match status" value="1"/>
</dbReference>
<name>A0A0B7B6C0_9EUPU</name>
<dbReference type="GO" id="GO:0004060">
    <property type="term" value="F:arylamine N-acetyltransferase activity"/>
    <property type="evidence" value="ECO:0007669"/>
    <property type="project" value="UniProtKB-EC"/>
</dbReference>
<comment type="similarity">
    <text evidence="1">Belongs to the arylamine N-acetyltransferase family.</text>
</comment>
<protein>
    <recommendedName>
        <fullName evidence="2">arylamine N-acetyltransferase</fullName>
        <ecNumber evidence="2">2.3.1.5</ecNumber>
    </recommendedName>
</protein>
<dbReference type="EC" id="2.3.1.5" evidence="2"/>
<dbReference type="InterPro" id="IPR038765">
    <property type="entry name" value="Papain-like_cys_pep_sf"/>
</dbReference>
<dbReference type="PANTHER" id="PTHR11786:SF0">
    <property type="entry name" value="ARYLAMINE N-ACETYLTRANSFERASE 4-RELATED"/>
    <property type="match status" value="1"/>
</dbReference>
<dbReference type="EMBL" id="HACG01041683">
    <property type="protein sequence ID" value="CEK88548.1"/>
    <property type="molecule type" value="Transcribed_RNA"/>
</dbReference>
<evidence type="ECO:0000313" key="4">
    <source>
        <dbReference type="EMBL" id="CEK88548.1"/>
    </source>
</evidence>
<dbReference type="AlphaFoldDB" id="A0A0B7B6C0"/>
<organism evidence="4">
    <name type="scientific">Arion vulgaris</name>
    <dbReference type="NCBI Taxonomy" id="1028688"/>
    <lineage>
        <taxon>Eukaryota</taxon>
        <taxon>Metazoa</taxon>
        <taxon>Spiralia</taxon>
        <taxon>Lophotrochozoa</taxon>
        <taxon>Mollusca</taxon>
        <taxon>Gastropoda</taxon>
        <taxon>Heterobranchia</taxon>
        <taxon>Euthyneura</taxon>
        <taxon>Panpulmonata</taxon>
        <taxon>Eupulmonata</taxon>
        <taxon>Stylommatophora</taxon>
        <taxon>Helicina</taxon>
        <taxon>Arionoidea</taxon>
        <taxon>Arionidae</taxon>
        <taxon>Arion</taxon>
    </lineage>
</organism>
<dbReference type="Pfam" id="PF00797">
    <property type="entry name" value="Acetyltransf_2"/>
    <property type="match status" value="1"/>
</dbReference>
<dbReference type="PANTHER" id="PTHR11786">
    <property type="entry name" value="N-HYDROXYARYLAMINE O-ACETYLTRANSFERASE"/>
    <property type="match status" value="1"/>
</dbReference>
<feature type="compositionally biased region" description="Basic and acidic residues" evidence="3">
    <location>
        <begin position="299"/>
        <end position="314"/>
    </location>
</feature>
<dbReference type="SUPFAM" id="SSF54001">
    <property type="entry name" value="Cysteine proteinases"/>
    <property type="match status" value="1"/>
</dbReference>
<feature type="compositionally biased region" description="Basic and acidic residues" evidence="3">
    <location>
        <begin position="329"/>
        <end position="344"/>
    </location>
</feature>